<evidence type="ECO:0000256" key="7">
    <source>
        <dbReference type="ARBA" id="ARBA00022989"/>
    </source>
</evidence>
<feature type="transmembrane region" description="Helical" evidence="10">
    <location>
        <begin position="483"/>
        <end position="501"/>
    </location>
</feature>
<organism evidence="13">
    <name type="scientific">Ganaspini sp. ZJUH 20220007</name>
    <dbReference type="NCBI Taxonomy" id="2943474"/>
    <lineage>
        <taxon>Eukaryota</taxon>
        <taxon>Metazoa</taxon>
        <taxon>Ecdysozoa</taxon>
        <taxon>Arthropoda</taxon>
        <taxon>Hexapoda</taxon>
        <taxon>Insecta</taxon>
        <taxon>Pterygota</taxon>
        <taxon>Neoptera</taxon>
        <taxon>Endopterygota</taxon>
        <taxon>Hymenoptera</taxon>
        <taxon>Apocrita</taxon>
        <taxon>Proctotrupomorpha</taxon>
        <taxon>Cynipoidea</taxon>
        <taxon>Figitidae</taxon>
        <taxon>Eucoilinae</taxon>
    </lineage>
</organism>
<evidence type="ECO:0000256" key="6">
    <source>
        <dbReference type="ARBA" id="ARBA00022982"/>
    </source>
</evidence>
<dbReference type="InterPro" id="IPR001750">
    <property type="entry name" value="ND/Mrp_TM"/>
</dbReference>
<dbReference type="Pfam" id="PF00361">
    <property type="entry name" value="Proton_antipo_M"/>
    <property type="match status" value="1"/>
</dbReference>
<feature type="transmembrane region" description="Helical" evidence="10">
    <location>
        <begin position="287"/>
        <end position="310"/>
    </location>
</feature>
<reference evidence="13" key="1">
    <citation type="journal article" date="2022" name="Genes (Basel)">
        <title>Novel Gene Rearrangements in the Mitochondrial Genomes of Cynipoid Wasps (Hymenoptera: Cynipoidea).</title>
        <authorList>
            <person name="Shu X."/>
            <person name="Li Z."/>
            <person name="Yuan R."/>
            <person name="Tang P."/>
            <person name="Chen X."/>
        </authorList>
    </citation>
    <scope>NUCLEOTIDE SEQUENCE</scope>
</reference>
<keyword evidence="7 10" id="KW-1133">Transmembrane helix</keyword>
<feature type="transmembrane region" description="Helical" evidence="10">
    <location>
        <begin position="236"/>
        <end position="257"/>
    </location>
</feature>
<comment type="subcellular location">
    <subcellularLocation>
        <location evidence="2">Membrane</location>
        <topology evidence="2">Multi-pass membrane protein</topology>
    </subcellularLocation>
</comment>
<dbReference type="PANTHER" id="PTHR42829">
    <property type="entry name" value="NADH-UBIQUINONE OXIDOREDUCTASE CHAIN 5"/>
    <property type="match status" value="1"/>
</dbReference>
<feature type="domain" description="NADH-Ubiquinone oxidoreductase (complex I) chain 5 N-terminal" evidence="12">
    <location>
        <begin position="38"/>
        <end position="80"/>
    </location>
</feature>
<feature type="transmembrane region" description="Helical" evidence="10">
    <location>
        <begin position="148"/>
        <end position="165"/>
    </location>
</feature>
<evidence type="ECO:0000256" key="4">
    <source>
        <dbReference type="ARBA" id="ARBA00021096"/>
    </source>
</evidence>
<name>A0A9E8G8Z4_9HYME</name>
<keyword evidence="10 13" id="KW-0496">Mitochondrion</keyword>
<comment type="function">
    <text evidence="10">Core subunit of the mitochondrial membrane respiratory chain NADH dehydrogenase (Complex I) which catalyzes electron transfer from NADH through the respiratory chain, using ubiquinone as an electron acceptor. Essential for the catalytic activity and assembly of complex I.</text>
</comment>
<evidence type="ECO:0000259" key="12">
    <source>
        <dbReference type="Pfam" id="PF00662"/>
    </source>
</evidence>
<sequence length="561" mass="66488">MIFNIYFFFLLLISNSMFLLSLLMIYLKKIFIIKWLFFSLMNWNIEFLIFIDWMSLSFLSIVTFISAMVMLYSKEYMIMELKKKYFIMILMMFVISMILLIISPNIFSLIIGWDGLGLISYCLIIYYQNKISLNSGMITLMSNRIGDIMLLIMIFLMMNLNSWNLLNNYKLNNFLFISLFLIMIMTKSAQIPFSMWLPAAMAAPTPVSSLVHSSTLVTAGIYLLIRFNKLFIMNKFNFIIMFIGLMTMFTSSINAMFEFDLKKIIAFSTLSQLGLMMMMLSKSLPSFVFFHLISHAMFKSLLFLCSGMMIHSMMNFQDIRFMGNLIYETPLTITYFNTANLSLCGIPFLSGFFSKDMLYELILNWNINMMIFILMFFCISLTLMYSIRLMFYLSINMNMYSSIQMKNDNYLMTSSTLMLFFMSILFGSMMNWILFSSLNLSIINMNFKNIIYMMMMISLINILMIKLINYNKLMINKLLIKKLNNFMFLLKISLSFNSIVMKFSKKLLNFNELYWNEFYSKFLFKIMFNKIYLSLSLMHFNFLSMFISLFMFTIMLMYFMN</sequence>
<feature type="transmembrane region" description="Helical" evidence="10">
    <location>
        <begin position="531"/>
        <end position="559"/>
    </location>
</feature>
<keyword evidence="10" id="KW-0520">NAD</keyword>
<dbReference type="GO" id="GO:0008137">
    <property type="term" value="F:NADH dehydrogenase (ubiquinone) activity"/>
    <property type="evidence" value="ECO:0007669"/>
    <property type="project" value="UniProtKB-EC"/>
</dbReference>
<evidence type="ECO:0000313" key="13">
    <source>
        <dbReference type="EMBL" id="UZT67488.1"/>
    </source>
</evidence>
<feature type="domain" description="NADH:quinone oxidoreductase/Mrp antiporter transmembrane" evidence="11">
    <location>
        <begin position="103"/>
        <end position="375"/>
    </location>
</feature>
<dbReference type="GO" id="GO:0016020">
    <property type="term" value="C:membrane"/>
    <property type="evidence" value="ECO:0007669"/>
    <property type="project" value="UniProtKB-SubCell"/>
</dbReference>
<keyword evidence="8 10" id="KW-0472">Membrane</keyword>
<dbReference type="InterPro" id="IPR003945">
    <property type="entry name" value="NU5C-like"/>
</dbReference>
<proteinExistence type="inferred from homology"/>
<feature type="transmembrane region" description="Helical" evidence="10">
    <location>
        <begin position="369"/>
        <end position="395"/>
    </location>
</feature>
<dbReference type="EMBL" id="OM677826">
    <property type="protein sequence ID" value="UZT67488.1"/>
    <property type="molecule type" value="Genomic_DNA"/>
</dbReference>
<evidence type="ECO:0000256" key="10">
    <source>
        <dbReference type="RuleBase" id="RU003404"/>
    </source>
</evidence>
<evidence type="ECO:0000256" key="9">
    <source>
        <dbReference type="ARBA" id="ARBA00049551"/>
    </source>
</evidence>
<feature type="transmembrane region" description="Helical" evidence="10">
    <location>
        <begin position="109"/>
        <end position="127"/>
    </location>
</feature>
<evidence type="ECO:0000256" key="5">
    <source>
        <dbReference type="ARBA" id="ARBA00022692"/>
    </source>
</evidence>
<keyword evidence="5 10" id="KW-0812">Transmembrane</keyword>
<dbReference type="AlphaFoldDB" id="A0A9E8G8Z4"/>
<dbReference type="EC" id="7.1.1.2" evidence="3 10"/>
<dbReference type="GO" id="GO:0003954">
    <property type="term" value="F:NADH dehydrogenase activity"/>
    <property type="evidence" value="ECO:0007669"/>
    <property type="project" value="TreeGrafter"/>
</dbReference>
<feature type="transmembrane region" description="Helical" evidence="10">
    <location>
        <begin position="171"/>
        <end position="189"/>
    </location>
</feature>
<keyword evidence="10" id="KW-0813">Transport</keyword>
<feature type="transmembrane region" description="Helical" evidence="10">
    <location>
        <begin position="7"/>
        <end position="27"/>
    </location>
</feature>
<dbReference type="GO" id="GO:0042773">
    <property type="term" value="P:ATP synthesis coupled electron transport"/>
    <property type="evidence" value="ECO:0007669"/>
    <property type="project" value="InterPro"/>
</dbReference>
<feature type="transmembrane region" description="Helical" evidence="10">
    <location>
        <begin position="331"/>
        <end position="349"/>
    </location>
</feature>
<evidence type="ECO:0000259" key="11">
    <source>
        <dbReference type="Pfam" id="PF00361"/>
    </source>
</evidence>
<feature type="transmembrane region" description="Helical" evidence="10">
    <location>
        <begin position="450"/>
        <end position="471"/>
    </location>
</feature>
<dbReference type="GO" id="GO:0015990">
    <property type="term" value="P:electron transport coupled proton transport"/>
    <property type="evidence" value="ECO:0007669"/>
    <property type="project" value="TreeGrafter"/>
</dbReference>
<reference evidence="13" key="2">
    <citation type="submission" date="2022-02" db="EMBL/GenBank/DDBJ databases">
        <authorList>
            <person name="Shu X.H."/>
            <person name="Li Z.K."/>
            <person name="Tang P."/>
            <person name="Chen X.X."/>
        </authorList>
    </citation>
    <scope>NUCLEOTIDE SEQUENCE</scope>
</reference>
<gene>
    <name evidence="13" type="primary">nad5</name>
</gene>
<feature type="transmembrane region" description="Helical" evidence="10">
    <location>
        <begin position="85"/>
        <end position="103"/>
    </location>
</feature>
<feature type="transmembrane region" description="Helical" evidence="10">
    <location>
        <begin position="47"/>
        <end position="73"/>
    </location>
</feature>
<accession>A0A9E8G8Z4</accession>
<dbReference type="PRINTS" id="PR01434">
    <property type="entry name" value="NADHDHGNASE5"/>
</dbReference>
<geneLocation type="mitochondrion" evidence="13"/>
<evidence type="ECO:0000256" key="1">
    <source>
        <dbReference type="ARBA" id="ARBA00003257"/>
    </source>
</evidence>
<comment type="catalytic activity">
    <reaction evidence="9 10">
        <text>a ubiquinone + NADH + 5 H(+)(in) = a ubiquinol + NAD(+) + 4 H(+)(out)</text>
        <dbReference type="Rhea" id="RHEA:29091"/>
        <dbReference type="Rhea" id="RHEA-COMP:9565"/>
        <dbReference type="Rhea" id="RHEA-COMP:9566"/>
        <dbReference type="ChEBI" id="CHEBI:15378"/>
        <dbReference type="ChEBI" id="CHEBI:16389"/>
        <dbReference type="ChEBI" id="CHEBI:17976"/>
        <dbReference type="ChEBI" id="CHEBI:57540"/>
        <dbReference type="ChEBI" id="CHEBI:57945"/>
        <dbReference type="EC" id="7.1.1.2"/>
    </reaction>
</comment>
<keyword evidence="10" id="KW-0830">Ubiquinone</keyword>
<evidence type="ECO:0000256" key="2">
    <source>
        <dbReference type="ARBA" id="ARBA00004141"/>
    </source>
</evidence>
<feature type="transmembrane region" description="Helical" evidence="10">
    <location>
        <begin position="416"/>
        <end position="438"/>
    </location>
</feature>
<feature type="transmembrane region" description="Helical" evidence="10">
    <location>
        <begin position="201"/>
        <end position="224"/>
    </location>
</feature>
<dbReference type="InterPro" id="IPR001516">
    <property type="entry name" value="Proton_antipo_N"/>
</dbReference>
<dbReference type="PANTHER" id="PTHR42829:SF2">
    <property type="entry name" value="NADH-UBIQUINONE OXIDOREDUCTASE CHAIN 5"/>
    <property type="match status" value="1"/>
</dbReference>
<comment type="similarity">
    <text evidence="10">Belongs to the complex I subunit 5 family.</text>
</comment>
<evidence type="ECO:0000256" key="8">
    <source>
        <dbReference type="ARBA" id="ARBA00023136"/>
    </source>
</evidence>
<comment type="function">
    <text evidence="1">Core subunit of the mitochondrial membrane respiratory chain NADH dehydrogenase (Complex I) that is believed to belong to the minimal assembly required for catalysis. Complex I functions in the transfer of electrons from NADH to the respiratory chain. The immediate electron acceptor for the enzyme is believed to be ubiquinone.</text>
</comment>
<dbReference type="Pfam" id="PF00662">
    <property type="entry name" value="Proton_antipo_N"/>
    <property type="match status" value="1"/>
</dbReference>
<protein>
    <recommendedName>
        <fullName evidence="4 10">NADH-ubiquinone oxidoreductase chain 5</fullName>
        <ecNumber evidence="3 10">7.1.1.2</ecNumber>
    </recommendedName>
</protein>
<keyword evidence="6" id="KW-0249">Electron transport</keyword>
<evidence type="ECO:0000256" key="3">
    <source>
        <dbReference type="ARBA" id="ARBA00012944"/>
    </source>
</evidence>